<comment type="subcellular location">
    <subcellularLocation>
        <location evidence="9">Mitochondrion matrix</location>
    </subcellularLocation>
</comment>
<keyword evidence="7 9" id="KW-0511">Multifunctional enzyme</keyword>
<dbReference type="Gene3D" id="3.10.20.340">
    <property type="entry name" value="ArgJ beta chain, C-terminal domain"/>
    <property type="match status" value="1"/>
</dbReference>
<evidence type="ECO:0000256" key="6">
    <source>
        <dbReference type="ARBA" id="ARBA00023128"/>
    </source>
</evidence>
<dbReference type="EC" id="2.3.1.35" evidence="9"/>
<dbReference type="NCBIfam" id="TIGR00120">
    <property type="entry name" value="ArgJ"/>
    <property type="match status" value="1"/>
</dbReference>
<accession>A0ABR4G7K9</accession>
<keyword evidence="5 9" id="KW-0068">Autocatalytic cleavage</keyword>
<sequence length="468" mass="49189">MTATMASYTQSSATMATFARMVKGQVRYYSAPVDVAIPASKRKYIPTSGTYPKGFVVSGTHVGVKASNTKFPDLALISSETPCSAAAVFTTNKFQAAPVQVSKKILNASQGQGIRSVVINSGCANAVTGKGGLEDAMNMAAKVDEFTGVAEAGTLVMSTGVIGQRLPISKILSKIPDAHASLSSTHDAWLTTARAICTTDTFPKLLSRTFTLPSSPGRTYSLAGMTKGAGMIHPNMATLLGVIATDAPIVPSALSSLLKSAVSRSFNAISIDGDTSTNDTVAILANGAAGGAPINTTQSDDYVVMQDILTSFLQSLSQLVVRDGEGATKFVTVRIQNSPDYESAQLIASTIARSPLVKTALYGRDANWGRILCAIGYTQGVKEGTVVPERTSVSFKPVDGSPVLKLLVNGEPEQVDEERASVILQEEDLEIVVDLGGGAKGELGGEEGVYWFCDFSHEYVTINGDYRT</sequence>
<dbReference type="HAMAP" id="MF_01106">
    <property type="entry name" value="ArgJ"/>
    <property type="match status" value="1"/>
</dbReference>
<keyword evidence="4 9" id="KW-0808">Transferase</keyword>
<evidence type="ECO:0000256" key="5">
    <source>
        <dbReference type="ARBA" id="ARBA00022813"/>
    </source>
</evidence>
<comment type="pathway">
    <text evidence="9">Amino-acid biosynthesis; L-arginine biosynthesis; L-ornithine and N-acetyl-L-glutamate from L-glutamate and N(2)-acetyl-L-ornithine (cyclic): step 1/1.</text>
</comment>
<dbReference type="EMBL" id="JBFTWV010000039">
    <property type="protein sequence ID" value="KAL2795005.1"/>
    <property type="molecule type" value="Genomic_DNA"/>
</dbReference>
<dbReference type="SUPFAM" id="SSF56266">
    <property type="entry name" value="DmpA/ArgJ-like"/>
    <property type="match status" value="1"/>
</dbReference>
<feature type="binding site" evidence="9">
    <location>
        <position position="198"/>
    </location>
    <ligand>
        <name>substrate</name>
    </ligand>
</feature>
<evidence type="ECO:0000256" key="2">
    <source>
        <dbReference type="ARBA" id="ARBA00022571"/>
    </source>
</evidence>
<keyword evidence="8 9" id="KW-0012">Acyltransferase</keyword>
<dbReference type="InterPro" id="IPR002813">
    <property type="entry name" value="Arg_biosynth_ArgJ"/>
</dbReference>
<reference evidence="10 11" key="1">
    <citation type="submission" date="2024-07" db="EMBL/GenBank/DDBJ databases">
        <title>Section-level genome sequencing and comparative genomics of Aspergillus sections Usti and Cavernicolus.</title>
        <authorList>
            <consortium name="Lawrence Berkeley National Laboratory"/>
            <person name="Nybo J.L."/>
            <person name="Vesth T.C."/>
            <person name="Theobald S."/>
            <person name="Frisvad J.C."/>
            <person name="Larsen T.O."/>
            <person name="Kjaerboelling I."/>
            <person name="Rothschild-Mancinelli K."/>
            <person name="Lyhne E.K."/>
            <person name="Kogle M.E."/>
            <person name="Barry K."/>
            <person name="Clum A."/>
            <person name="Na H."/>
            <person name="Ledsgaard L."/>
            <person name="Lin J."/>
            <person name="Lipzen A."/>
            <person name="Kuo A."/>
            <person name="Riley R."/>
            <person name="Mondo S."/>
            <person name="Labutti K."/>
            <person name="Haridas S."/>
            <person name="Pangalinan J."/>
            <person name="Salamov A.A."/>
            <person name="Simmons B.A."/>
            <person name="Magnuson J.K."/>
            <person name="Chen J."/>
            <person name="Drula E."/>
            <person name="Henrissat B."/>
            <person name="Wiebenga A."/>
            <person name="Lubbers R.J."/>
            <person name="Gomes A.C."/>
            <person name="Makela M.R."/>
            <person name="Stajich J."/>
            <person name="Grigoriev I.V."/>
            <person name="Mortensen U.H."/>
            <person name="De Vries R.P."/>
            <person name="Baker S.E."/>
            <person name="Andersen M.R."/>
        </authorList>
    </citation>
    <scope>NUCLEOTIDE SEQUENCE [LARGE SCALE GENOMIC DNA]</scope>
    <source>
        <strain evidence="10 11">CBS 209.92</strain>
    </source>
</reference>
<protein>
    <recommendedName>
        <fullName evidence="9">Arginine biosynthesis bifunctional protein ArgJ, mitochondrial</fullName>
    </recommendedName>
    <domain>
        <recommendedName>
            <fullName evidence="9">Glutamate N-acetyltransferase</fullName>
            <shortName evidence="9">GAT</shortName>
            <ecNumber evidence="9">2.3.1.35</ecNumber>
        </recommendedName>
        <alternativeName>
            <fullName evidence="9">Ornithine acetyltransferase</fullName>
            <shortName evidence="9">OATase</shortName>
        </alternativeName>
        <alternativeName>
            <fullName evidence="9">Ornithine transacetylase</fullName>
        </alternativeName>
    </domain>
    <domain>
        <recommendedName>
            <fullName evidence="9">Amino-acid acetyltransferase</fullName>
            <ecNumber evidence="9">2.3.1.1</ecNumber>
        </recommendedName>
        <alternativeName>
            <fullName evidence="9">N-acetylglutamate synthase</fullName>
            <shortName evidence="9">AGS</shortName>
        </alternativeName>
    </domain>
    <component>
        <recommendedName>
            <fullName evidence="9">Arginine biosynthesis bifunctional protein ArgJ alpha chain</fullName>
        </recommendedName>
    </component>
    <component>
        <recommendedName>
            <fullName evidence="9">Arginine biosynthesis bifunctional protein ArgJ beta chain</fullName>
        </recommendedName>
    </component>
</protein>
<evidence type="ECO:0000313" key="11">
    <source>
        <dbReference type="Proteomes" id="UP001610563"/>
    </source>
</evidence>
<feature type="chain" id="PRO_5044929187" description="Arginine biosynthesis bifunctional protein ArgJ alpha chain" evidence="9">
    <location>
        <begin position="1"/>
        <end position="237"/>
    </location>
</feature>
<comment type="similarity">
    <text evidence="1 9">Belongs to the ArgJ family.</text>
</comment>
<comment type="catalytic activity">
    <reaction evidence="9">
        <text>L-glutamate + acetyl-CoA = N-acetyl-L-glutamate + CoA + H(+)</text>
        <dbReference type="Rhea" id="RHEA:24292"/>
        <dbReference type="ChEBI" id="CHEBI:15378"/>
        <dbReference type="ChEBI" id="CHEBI:29985"/>
        <dbReference type="ChEBI" id="CHEBI:44337"/>
        <dbReference type="ChEBI" id="CHEBI:57287"/>
        <dbReference type="ChEBI" id="CHEBI:57288"/>
        <dbReference type="EC" id="2.3.1.1"/>
    </reaction>
</comment>
<organism evidence="10 11">
    <name type="scientific">Aspergillus keveii</name>
    <dbReference type="NCBI Taxonomy" id="714993"/>
    <lineage>
        <taxon>Eukaryota</taxon>
        <taxon>Fungi</taxon>
        <taxon>Dikarya</taxon>
        <taxon>Ascomycota</taxon>
        <taxon>Pezizomycotina</taxon>
        <taxon>Eurotiomycetes</taxon>
        <taxon>Eurotiomycetidae</taxon>
        <taxon>Eurotiales</taxon>
        <taxon>Aspergillaceae</taxon>
        <taxon>Aspergillus</taxon>
        <taxon>Aspergillus subgen. Nidulantes</taxon>
    </lineage>
</organism>
<dbReference type="PANTHER" id="PTHR23100">
    <property type="entry name" value="ARGININE BIOSYNTHESIS BIFUNCTIONAL PROTEIN ARGJ"/>
    <property type="match status" value="1"/>
</dbReference>
<evidence type="ECO:0000256" key="4">
    <source>
        <dbReference type="ARBA" id="ARBA00022679"/>
    </source>
</evidence>
<dbReference type="Gene3D" id="3.60.70.12">
    <property type="entry name" value="L-amino peptidase D-ALA esterase/amidase"/>
    <property type="match status" value="1"/>
</dbReference>
<feature type="site" description="Involved in the stabilization of negative charge on the oxyanion by the formation of the oxyanion hole" evidence="9">
    <location>
        <position position="159"/>
    </location>
</feature>
<evidence type="ECO:0000256" key="3">
    <source>
        <dbReference type="ARBA" id="ARBA00022605"/>
    </source>
</evidence>
<gene>
    <name evidence="10" type="ORF">BJX66DRAFT_179413</name>
</gene>
<dbReference type="PANTHER" id="PTHR23100:SF0">
    <property type="entry name" value="ARGININE BIOSYNTHESIS BIFUNCTIONAL PROTEIN ARGJ, MITOCHONDRIAL"/>
    <property type="match status" value="1"/>
</dbReference>
<feature type="site" description="Involved in the stabilization of negative charge on the oxyanion by the formation of the oxyanion hole" evidence="9">
    <location>
        <position position="160"/>
    </location>
</feature>
<feature type="binding site" evidence="9">
    <location>
        <position position="463"/>
    </location>
    <ligand>
        <name>substrate</name>
    </ligand>
</feature>
<comment type="caution">
    <text evidence="10">The sequence shown here is derived from an EMBL/GenBank/DDBJ whole genome shotgun (WGS) entry which is preliminary data.</text>
</comment>
<comment type="catalytic activity">
    <reaction evidence="9">
        <text>N(2)-acetyl-L-ornithine + L-glutamate = N-acetyl-L-glutamate + L-ornithine</text>
        <dbReference type="Rhea" id="RHEA:15349"/>
        <dbReference type="ChEBI" id="CHEBI:29985"/>
        <dbReference type="ChEBI" id="CHEBI:44337"/>
        <dbReference type="ChEBI" id="CHEBI:46911"/>
        <dbReference type="ChEBI" id="CHEBI:57805"/>
        <dbReference type="EC" id="2.3.1.35"/>
    </reaction>
</comment>
<feature type="site" description="Cleavage; by autolysis" evidence="9">
    <location>
        <begin position="237"/>
        <end position="238"/>
    </location>
</feature>
<comment type="pathway">
    <text evidence="9">Amino-acid biosynthesis; L-arginine biosynthesis; N(2)-acetyl-L-ornithine from L-glutamate: step 1/4.</text>
</comment>
<comment type="subunit">
    <text evidence="9">Heterodimer of an alpha and a beta chain.</text>
</comment>
<dbReference type="InterPro" id="IPR042195">
    <property type="entry name" value="ArgJ_beta_C"/>
</dbReference>
<dbReference type="EC" id="2.3.1.1" evidence="9"/>
<evidence type="ECO:0000256" key="8">
    <source>
        <dbReference type="ARBA" id="ARBA00023315"/>
    </source>
</evidence>
<feature type="binding site" evidence="9">
    <location>
        <position position="238"/>
    </location>
    <ligand>
        <name>substrate</name>
    </ligand>
</feature>
<keyword evidence="6 9" id="KW-0496">Mitochondrion</keyword>
<comment type="function">
    <text evidence="9">Catalyzes two activities which are involved in the cyclic version of arginine biosynthesis: the synthesis of acetylglutamate from glutamate and acetyl-CoA, and of ornithine by transacetylation between acetylornithine and glutamate.</text>
</comment>
<feature type="active site" description="Nucleophile" evidence="9">
    <location>
        <position position="238"/>
    </location>
</feature>
<dbReference type="Proteomes" id="UP001610563">
    <property type="component" value="Unassembled WGS sequence"/>
</dbReference>
<evidence type="ECO:0000256" key="1">
    <source>
        <dbReference type="ARBA" id="ARBA00006774"/>
    </source>
</evidence>
<comment type="PTM">
    <text evidence="9">The alpha and beta chains are autoproteolytically processed from a single precursor protein within the mitochondrion.</text>
</comment>
<dbReference type="CDD" id="cd02152">
    <property type="entry name" value="OAT"/>
    <property type="match status" value="1"/>
</dbReference>
<dbReference type="NCBIfam" id="NF003802">
    <property type="entry name" value="PRK05388.1"/>
    <property type="match status" value="1"/>
</dbReference>
<keyword evidence="2 9" id="KW-0055">Arginine biosynthesis</keyword>
<feature type="binding site" evidence="9">
    <location>
        <position position="468"/>
    </location>
    <ligand>
        <name>substrate</name>
    </ligand>
</feature>
<feature type="binding site" evidence="9">
    <location>
        <position position="325"/>
    </location>
    <ligand>
        <name>substrate</name>
    </ligand>
</feature>
<keyword evidence="3 9" id="KW-0028">Amino-acid biosynthesis</keyword>
<proteinExistence type="inferred from homology"/>
<feature type="binding site" evidence="9">
    <location>
        <position position="227"/>
    </location>
    <ligand>
        <name>substrate</name>
    </ligand>
</feature>
<dbReference type="InterPro" id="IPR016117">
    <property type="entry name" value="ArgJ-like_dom_sf"/>
</dbReference>
<dbReference type="Pfam" id="PF01960">
    <property type="entry name" value="ArgJ"/>
    <property type="match status" value="1"/>
</dbReference>
<name>A0ABR4G7K9_9EURO</name>
<evidence type="ECO:0000313" key="10">
    <source>
        <dbReference type="EMBL" id="KAL2795005.1"/>
    </source>
</evidence>
<feature type="chain" id="PRO_5044929186" description="Arginine biosynthesis bifunctional protein ArgJ beta chain" evidence="9">
    <location>
        <begin position="238"/>
        <end position="468"/>
    </location>
</feature>
<dbReference type="Gene3D" id="3.30.2330.10">
    <property type="entry name" value="arginine biosynthesis bifunctional protein suprefamily"/>
    <property type="match status" value="1"/>
</dbReference>
<keyword evidence="11" id="KW-1185">Reference proteome</keyword>
<evidence type="ECO:0000256" key="7">
    <source>
        <dbReference type="ARBA" id="ARBA00023268"/>
    </source>
</evidence>
<evidence type="ECO:0000256" key="9">
    <source>
        <dbReference type="HAMAP-Rule" id="MF_03124"/>
    </source>
</evidence>